<dbReference type="GeneID" id="139032856"/>
<accession>A0ABM4HNP0</accession>
<feature type="region of interest" description="Disordered" evidence="1">
    <location>
        <begin position="425"/>
        <end position="644"/>
    </location>
</feature>
<organism evidence="2 3">
    <name type="scientific">Odocoileus virginianus</name>
    <name type="common">White-tailed deer</name>
    <dbReference type="NCBI Taxonomy" id="9874"/>
    <lineage>
        <taxon>Eukaryota</taxon>
        <taxon>Metazoa</taxon>
        <taxon>Chordata</taxon>
        <taxon>Craniata</taxon>
        <taxon>Vertebrata</taxon>
        <taxon>Euteleostomi</taxon>
        <taxon>Mammalia</taxon>
        <taxon>Eutheria</taxon>
        <taxon>Laurasiatheria</taxon>
        <taxon>Artiodactyla</taxon>
        <taxon>Ruminantia</taxon>
        <taxon>Pecora</taxon>
        <taxon>Cervidae</taxon>
        <taxon>Odocoileinae</taxon>
        <taxon>Odocoileus</taxon>
    </lineage>
</organism>
<feature type="compositionally biased region" description="Pro residues" evidence="1">
    <location>
        <begin position="445"/>
        <end position="456"/>
    </location>
</feature>
<reference evidence="3" key="2">
    <citation type="submission" date="2025-08" db="UniProtKB">
        <authorList>
            <consortium name="RefSeq"/>
        </authorList>
    </citation>
    <scope>IDENTIFICATION</scope>
    <source>
        <tissue evidence="3">Tongue muscle</tissue>
    </source>
</reference>
<keyword evidence="2" id="KW-1185">Reference proteome</keyword>
<feature type="compositionally biased region" description="Low complexity" evidence="1">
    <location>
        <begin position="624"/>
        <end position="644"/>
    </location>
</feature>
<proteinExistence type="predicted"/>
<evidence type="ECO:0000313" key="2">
    <source>
        <dbReference type="Proteomes" id="UP001652640"/>
    </source>
</evidence>
<sequence length="644" mass="65797">MDTHPAAPSKSEEVGAALSAQDPPAEGQQAPSLGAPGPGQHRDEGPGPGAGVGVLVRWSAPPGLRSTKRSVAAGLGRGGHGPSTHGQSVGPGGVVGADGGLSSCNPTLHVSSLGRPPRAKALAASTGERQDGPRPRCPQDTFKDLGAGPHLPAGQGPAKPADTGARLGSPSAVLGWPCDLATSSVSSEPHAWVSAAGPLGHTSWAWPPPPPSPQVPPQPAPSASAPRRGHSRPPRLLERRRQGPLPCRRVPLGGPARLGPNTEFSLERRVHNRRHRLSPRKRTSERARLPGPQGLPDSPKRKGQGENFDSLLRSRRPPAPTTAVRILPQAGGPVNPEGGIPVLTGTQGGRRQYPLPLLADPSPPSPWWPRRFSSTLSRPELALERGHPVRIKKAAAAAPQSAAWGRLSPRSAPLARLYCVPRAPRPSRGQRARAWEAHAGGGPAPRTPIPRIPAPPETREGYGLQTSRRHQLRGRVVCPRQKKTVAASAGYGTGCSSSAPSSAPRSAAGLSGGDALGPDPRSASGPGAPGLAGDAAAAAAAGPGAGAPRGTRTSSTACTPSVIVAAGSTCGVQAVTRSRERHPRPPRAERDPRKQPRPPGCLCLFSLETNAPPAPSRRRGLGGPSPTAGAGAGARGAPLPAASS</sequence>
<feature type="compositionally biased region" description="Basic residues" evidence="1">
    <location>
        <begin position="270"/>
        <end position="281"/>
    </location>
</feature>
<feature type="compositionally biased region" description="Pro residues" evidence="1">
    <location>
        <begin position="206"/>
        <end position="220"/>
    </location>
</feature>
<protein>
    <submittedName>
        <fullName evidence="3">Collagen alpha-1(I) chain-like</fullName>
    </submittedName>
</protein>
<evidence type="ECO:0000256" key="1">
    <source>
        <dbReference type="SAM" id="MobiDB-lite"/>
    </source>
</evidence>
<feature type="compositionally biased region" description="Low complexity" evidence="1">
    <location>
        <begin position="494"/>
        <end position="509"/>
    </location>
</feature>
<dbReference type="RefSeq" id="XP_070317190.1">
    <property type="nucleotide sequence ID" value="XM_070461089.1"/>
</dbReference>
<feature type="compositionally biased region" description="Low complexity" evidence="1">
    <location>
        <begin position="516"/>
        <end position="550"/>
    </location>
</feature>
<name>A0ABM4HNP0_ODOVR</name>
<dbReference type="Proteomes" id="UP001652640">
    <property type="component" value="Chromosome 33"/>
</dbReference>
<gene>
    <name evidence="3" type="primary">LOC139032856</name>
</gene>
<reference evidence="2" key="1">
    <citation type="journal article" date="2022" name="J. Hered.">
        <title>A De Novo Chromosome-Level Genome Assembly of the White-Tailed Deer, Odocoileus Virginianus.</title>
        <authorList>
            <person name="London E.W."/>
            <person name="Roca A.L."/>
            <person name="Novakofski J.E."/>
            <person name="Mateus-Pinilla N.E."/>
        </authorList>
    </citation>
    <scope>NUCLEOTIDE SEQUENCE [LARGE SCALE GENOMIC DNA]</scope>
</reference>
<evidence type="ECO:0000313" key="3">
    <source>
        <dbReference type="RefSeq" id="XP_070317190.1"/>
    </source>
</evidence>
<feature type="compositionally biased region" description="Gly residues" evidence="1">
    <location>
        <begin position="89"/>
        <end position="99"/>
    </location>
</feature>
<feature type="region of interest" description="Disordered" evidence="1">
    <location>
        <begin position="1"/>
        <end position="367"/>
    </location>
</feature>